<evidence type="ECO:0000313" key="2">
    <source>
        <dbReference type="Proteomes" id="UP001497482"/>
    </source>
</evidence>
<accession>A0AAV2K259</accession>
<keyword evidence="2" id="KW-1185">Reference proteome</keyword>
<reference evidence="1 2" key="1">
    <citation type="submission" date="2024-04" db="EMBL/GenBank/DDBJ databases">
        <authorList>
            <person name="Waldvogel A.-M."/>
            <person name="Schoenle A."/>
        </authorList>
    </citation>
    <scope>NUCLEOTIDE SEQUENCE [LARGE SCALE GENOMIC DNA]</scope>
</reference>
<evidence type="ECO:0000313" key="1">
    <source>
        <dbReference type="EMBL" id="CAL1582548.1"/>
    </source>
</evidence>
<dbReference type="EMBL" id="OZ035837">
    <property type="protein sequence ID" value="CAL1582548.1"/>
    <property type="molecule type" value="Genomic_DNA"/>
</dbReference>
<organism evidence="1 2">
    <name type="scientific">Knipowitschia caucasica</name>
    <name type="common">Caucasian dwarf goby</name>
    <name type="synonym">Pomatoschistus caucasicus</name>
    <dbReference type="NCBI Taxonomy" id="637954"/>
    <lineage>
        <taxon>Eukaryota</taxon>
        <taxon>Metazoa</taxon>
        <taxon>Chordata</taxon>
        <taxon>Craniata</taxon>
        <taxon>Vertebrata</taxon>
        <taxon>Euteleostomi</taxon>
        <taxon>Actinopterygii</taxon>
        <taxon>Neopterygii</taxon>
        <taxon>Teleostei</taxon>
        <taxon>Neoteleostei</taxon>
        <taxon>Acanthomorphata</taxon>
        <taxon>Gobiaria</taxon>
        <taxon>Gobiiformes</taxon>
        <taxon>Gobioidei</taxon>
        <taxon>Gobiidae</taxon>
        <taxon>Gobiinae</taxon>
        <taxon>Knipowitschia</taxon>
    </lineage>
</organism>
<name>A0AAV2K259_KNICA</name>
<proteinExistence type="predicted"/>
<sequence>MRFPGESGDNCLPAASTFRVLGLVILGNKRQLGGQRVPSVCDTCRGQRRFTGARGGCPPPLFAPTCLDVGIAETAHSVHSASPHFHFNLNLMNAKTLAEN</sequence>
<protein>
    <submittedName>
        <fullName evidence="1">Uncharacterized protein</fullName>
    </submittedName>
</protein>
<gene>
    <name evidence="1" type="ORF">KC01_LOCUS13134</name>
</gene>
<dbReference type="AlphaFoldDB" id="A0AAV2K259"/>
<dbReference type="Proteomes" id="UP001497482">
    <property type="component" value="Chromosome 15"/>
</dbReference>